<dbReference type="PROSITE" id="PS50026">
    <property type="entry name" value="EGF_3"/>
    <property type="match status" value="6"/>
</dbReference>
<evidence type="ECO:0000256" key="7">
    <source>
        <dbReference type="ARBA" id="ARBA00022989"/>
    </source>
</evidence>
<dbReference type="FunFam" id="2.10.25.10:FF:000009">
    <property type="entry name" value="Low-density lipoprotein receptor isoform 1"/>
    <property type="match status" value="1"/>
</dbReference>
<evidence type="ECO:0000256" key="3">
    <source>
        <dbReference type="ARBA" id="ARBA00022583"/>
    </source>
</evidence>
<evidence type="ECO:0000256" key="2">
    <source>
        <dbReference type="ARBA" id="ARBA00022536"/>
    </source>
</evidence>
<name>A0A9D4CQT8_DREPO</name>
<dbReference type="PROSITE" id="PS00022">
    <property type="entry name" value="EGF_1"/>
    <property type="match status" value="2"/>
</dbReference>
<feature type="domain" description="EGF-like" evidence="13">
    <location>
        <begin position="258"/>
        <end position="295"/>
    </location>
</feature>
<feature type="domain" description="EGF-like" evidence="13">
    <location>
        <begin position="508"/>
        <end position="551"/>
    </location>
</feature>
<feature type="domain" description="EGF-like" evidence="13">
    <location>
        <begin position="171"/>
        <end position="207"/>
    </location>
</feature>
<comment type="caution">
    <text evidence="12">Lacks conserved residue(s) required for the propagation of feature annotation.</text>
</comment>
<evidence type="ECO:0000259" key="13">
    <source>
        <dbReference type="PROSITE" id="PS50026"/>
    </source>
</evidence>
<evidence type="ECO:0000256" key="11">
    <source>
        <dbReference type="ARBA" id="ARBA00023180"/>
    </source>
</evidence>
<dbReference type="InterPro" id="IPR009030">
    <property type="entry name" value="Growth_fac_rcpt_cys_sf"/>
</dbReference>
<keyword evidence="3" id="KW-0254">Endocytosis</keyword>
<keyword evidence="5" id="KW-0732">Signal</keyword>
<comment type="caution">
    <text evidence="14">The sequence shown here is derived from an EMBL/GenBank/DDBJ whole genome shotgun (WGS) entry which is preliminary data.</text>
</comment>
<dbReference type="FunFam" id="2.10.25.10:FF:000038">
    <property type="entry name" value="Fibrillin 2"/>
    <property type="match status" value="1"/>
</dbReference>
<reference evidence="14" key="2">
    <citation type="submission" date="2020-11" db="EMBL/GenBank/DDBJ databases">
        <authorList>
            <person name="McCartney M.A."/>
            <person name="Auch B."/>
            <person name="Kono T."/>
            <person name="Mallez S."/>
            <person name="Becker A."/>
            <person name="Gohl D.M."/>
            <person name="Silverstein K.A.T."/>
            <person name="Koren S."/>
            <person name="Bechman K.B."/>
            <person name="Herman A."/>
            <person name="Abrahante J.E."/>
            <person name="Garbe J."/>
        </authorList>
    </citation>
    <scope>NUCLEOTIDE SEQUENCE</scope>
    <source>
        <strain evidence="14">Duluth1</strain>
        <tissue evidence="14">Whole animal</tissue>
    </source>
</reference>
<organism evidence="14 15">
    <name type="scientific">Dreissena polymorpha</name>
    <name type="common">Zebra mussel</name>
    <name type="synonym">Mytilus polymorpha</name>
    <dbReference type="NCBI Taxonomy" id="45954"/>
    <lineage>
        <taxon>Eukaryota</taxon>
        <taxon>Metazoa</taxon>
        <taxon>Spiralia</taxon>
        <taxon>Lophotrochozoa</taxon>
        <taxon>Mollusca</taxon>
        <taxon>Bivalvia</taxon>
        <taxon>Autobranchia</taxon>
        <taxon>Heteroconchia</taxon>
        <taxon>Euheterodonta</taxon>
        <taxon>Imparidentia</taxon>
        <taxon>Neoheterodontei</taxon>
        <taxon>Myida</taxon>
        <taxon>Dreissenoidea</taxon>
        <taxon>Dreissenidae</taxon>
        <taxon>Dreissena</taxon>
    </lineage>
</organism>
<dbReference type="InterPro" id="IPR049883">
    <property type="entry name" value="NOTCH1_EGF-like"/>
</dbReference>
<evidence type="ECO:0000256" key="10">
    <source>
        <dbReference type="ARBA" id="ARBA00023170"/>
    </source>
</evidence>
<gene>
    <name evidence="14" type="ORF">DPMN_055927</name>
</gene>
<dbReference type="GO" id="GO:0005576">
    <property type="term" value="C:extracellular region"/>
    <property type="evidence" value="ECO:0007669"/>
    <property type="project" value="UniProtKB-SubCell"/>
</dbReference>
<dbReference type="SMART" id="SM00179">
    <property type="entry name" value="EGF_CA"/>
    <property type="match status" value="11"/>
</dbReference>
<evidence type="ECO:0000256" key="4">
    <source>
        <dbReference type="ARBA" id="ARBA00022692"/>
    </source>
</evidence>
<accession>A0A9D4CQT8</accession>
<keyword evidence="9" id="KW-1015">Disulfide bond</keyword>
<dbReference type="Pfam" id="PF07645">
    <property type="entry name" value="EGF_CA"/>
    <property type="match status" value="10"/>
</dbReference>
<keyword evidence="11" id="KW-0325">Glycoprotein</keyword>
<dbReference type="InterPro" id="IPR001881">
    <property type="entry name" value="EGF-like_Ca-bd_dom"/>
</dbReference>
<sequence length="700" mass="76970">MLSTTKKQQRYFLGKRIRSHTIYDGRKSVQETVPTIFCTGCSGHGYCTDQTRSDPREKAYFKYSECVCNRGYSGVDCENVINGCADSPCSLGRNCTRLTVAEQINQNRTYKCSPCPDGYEEDPDTNDCRDIDECKTMKPCNQTCLNNDGSFTCDCNEGFRVDVTIINECAEINECNEATHNCTQVCVNTIGGFGCKCQPGYVFNESEWTCQIDEIDPCANSTKDCSNTSGCVLDTNNQTTCFCDAGYSFNETTLRCEDANECEQNICPQECTNTVGSFMCSCLSGFKLVDSVSCEPCVIPYWGRDCEQICNCVGRGAAQCHPIRGCECLRGWTGSTCDDDVDECLDIQGMCADARKSCHNSIGSFTCDCNPGYREDSDGFCRDIDECLDPLLNECSNTCINTDGSYTCGCESGYTRLNSTHCRDIDECDVGVAECEQRCENHPGFYNCYCYFGYRLNDDRKTCRKVEEVCKEFSNLTCAGYCVVKGEKASCRCSSGFDLGDNERACNDINECLNSTLNKCSGGAICTNTQGSFLCECPIGIKLQNDKRSCAVCDSYHFGKDCSQRCSCIHGVCTKTVGCVCDSGWFGVSCDVDIDECIDNLITCNEPHTRCLNTPGNATCACMVGYKRNSTSGLCEDKNECIDTGLNNCDQTCTNTQGSFACGCRVGFLLQQGQCLDINECKGAHGCEQQCDNTIGSYRC</sequence>
<dbReference type="Proteomes" id="UP000828390">
    <property type="component" value="Unassembled WGS sequence"/>
</dbReference>
<feature type="domain" description="EGF-like" evidence="13">
    <location>
        <begin position="383"/>
        <end position="420"/>
    </location>
</feature>
<dbReference type="PANTHER" id="PTHR24050">
    <property type="entry name" value="PA14 DOMAIN-CONTAINING PROTEIN"/>
    <property type="match status" value="1"/>
</dbReference>
<keyword evidence="7" id="KW-1133">Transmembrane helix</keyword>
<keyword evidence="15" id="KW-1185">Reference proteome</keyword>
<keyword evidence="6" id="KW-0677">Repeat</keyword>
<dbReference type="InterPro" id="IPR000152">
    <property type="entry name" value="EGF-type_Asp/Asn_hydroxyl_site"/>
</dbReference>
<dbReference type="Gene3D" id="2.10.25.10">
    <property type="entry name" value="Laminin"/>
    <property type="match status" value="12"/>
</dbReference>
<dbReference type="InterPro" id="IPR000742">
    <property type="entry name" value="EGF"/>
</dbReference>
<evidence type="ECO:0000256" key="1">
    <source>
        <dbReference type="ARBA" id="ARBA00004479"/>
    </source>
</evidence>
<proteinExistence type="predicted"/>
<evidence type="ECO:0000256" key="8">
    <source>
        <dbReference type="ARBA" id="ARBA00023136"/>
    </source>
</evidence>
<dbReference type="AlphaFoldDB" id="A0A9D4CQT8"/>
<evidence type="ECO:0000256" key="6">
    <source>
        <dbReference type="ARBA" id="ARBA00022737"/>
    </source>
</evidence>
<dbReference type="SUPFAM" id="SSF57184">
    <property type="entry name" value="Growth factor receptor domain"/>
    <property type="match status" value="3"/>
</dbReference>
<protein>
    <recommendedName>
        <fullName evidence="13">EGF-like domain-containing protein</fullName>
    </recommendedName>
</protein>
<dbReference type="OrthoDB" id="6158730at2759"/>
<dbReference type="FunFam" id="2.10.25.10:FF:000005">
    <property type="entry name" value="Fibrillin 2"/>
    <property type="match status" value="1"/>
</dbReference>
<keyword evidence="10" id="KW-0675">Receptor</keyword>
<dbReference type="InterPro" id="IPR018097">
    <property type="entry name" value="EGF_Ca-bd_CS"/>
</dbReference>
<dbReference type="InterPro" id="IPR052235">
    <property type="entry name" value="Nephronectin_domain"/>
</dbReference>
<dbReference type="PROSITE" id="PS00010">
    <property type="entry name" value="ASX_HYDROXYL"/>
    <property type="match status" value="6"/>
</dbReference>
<keyword evidence="4" id="KW-0812">Transmembrane</keyword>
<keyword evidence="2 12" id="KW-0245">EGF-like domain</keyword>
<reference evidence="14" key="1">
    <citation type="journal article" date="2019" name="bioRxiv">
        <title>The Genome of the Zebra Mussel, Dreissena polymorpha: A Resource for Invasive Species Research.</title>
        <authorList>
            <person name="McCartney M.A."/>
            <person name="Auch B."/>
            <person name="Kono T."/>
            <person name="Mallez S."/>
            <person name="Zhang Y."/>
            <person name="Obille A."/>
            <person name="Becker A."/>
            <person name="Abrahante J.E."/>
            <person name="Garbe J."/>
            <person name="Badalamenti J.P."/>
            <person name="Herman A."/>
            <person name="Mangelson H."/>
            <person name="Liachko I."/>
            <person name="Sullivan S."/>
            <person name="Sone E.D."/>
            <person name="Koren S."/>
            <person name="Silverstein K.A.T."/>
            <person name="Beckman K.B."/>
            <person name="Gohl D.M."/>
        </authorList>
    </citation>
    <scope>NUCLEOTIDE SEQUENCE</scope>
    <source>
        <strain evidence="14">Duluth1</strain>
        <tissue evidence="14">Whole animal</tissue>
    </source>
</reference>
<feature type="domain" description="EGF-like" evidence="13">
    <location>
        <begin position="214"/>
        <end position="257"/>
    </location>
</feature>
<evidence type="ECO:0000313" key="15">
    <source>
        <dbReference type="Proteomes" id="UP000828390"/>
    </source>
</evidence>
<dbReference type="CDD" id="cd00054">
    <property type="entry name" value="EGF_CA"/>
    <property type="match status" value="3"/>
</dbReference>
<evidence type="ECO:0000256" key="9">
    <source>
        <dbReference type="ARBA" id="ARBA00023157"/>
    </source>
</evidence>
<evidence type="ECO:0000256" key="5">
    <source>
        <dbReference type="ARBA" id="ARBA00022729"/>
    </source>
</evidence>
<dbReference type="SMART" id="SM00181">
    <property type="entry name" value="EGF"/>
    <property type="match status" value="15"/>
</dbReference>
<comment type="subcellular location">
    <subcellularLocation>
        <location evidence="1">Membrane</location>
        <topology evidence="1">Single-pass type I membrane protein</topology>
    </subcellularLocation>
</comment>
<dbReference type="GO" id="GO:0016020">
    <property type="term" value="C:membrane"/>
    <property type="evidence" value="ECO:0007669"/>
    <property type="project" value="UniProtKB-SubCell"/>
</dbReference>
<dbReference type="PROSITE" id="PS01187">
    <property type="entry name" value="EGF_CA"/>
    <property type="match status" value="4"/>
</dbReference>
<dbReference type="PANTHER" id="PTHR24050:SF27">
    <property type="entry name" value="FIBRILLIN-1"/>
    <property type="match status" value="1"/>
</dbReference>
<dbReference type="EMBL" id="JAIWYP010000012">
    <property type="protein sequence ID" value="KAH3729949.1"/>
    <property type="molecule type" value="Genomic_DNA"/>
</dbReference>
<evidence type="ECO:0000256" key="12">
    <source>
        <dbReference type="PROSITE-ProRule" id="PRU00076"/>
    </source>
</evidence>
<evidence type="ECO:0000313" key="14">
    <source>
        <dbReference type="EMBL" id="KAH3729949.1"/>
    </source>
</evidence>
<dbReference type="GO" id="GO:0005509">
    <property type="term" value="F:calcium ion binding"/>
    <property type="evidence" value="ECO:0007669"/>
    <property type="project" value="InterPro"/>
</dbReference>
<keyword evidence="8" id="KW-0472">Membrane</keyword>
<feature type="domain" description="EGF-like" evidence="13">
    <location>
        <begin position="340"/>
        <end position="382"/>
    </location>
</feature>
<dbReference type="PROSITE" id="PS01186">
    <property type="entry name" value="EGF_2"/>
    <property type="match status" value="7"/>
</dbReference>
<dbReference type="SUPFAM" id="SSF57196">
    <property type="entry name" value="EGF/Laminin"/>
    <property type="match status" value="3"/>
</dbReference>
<dbReference type="GO" id="GO:0006897">
    <property type="term" value="P:endocytosis"/>
    <property type="evidence" value="ECO:0007669"/>
    <property type="project" value="UniProtKB-KW"/>
</dbReference>